<organism evidence="1 2">
    <name type="scientific">Nitrososphaera viennensis EN76</name>
    <dbReference type="NCBI Taxonomy" id="926571"/>
    <lineage>
        <taxon>Archaea</taxon>
        <taxon>Nitrososphaerota</taxon>
        <taxon>Nitrososphaeria</taxon>
        <taxon>Nitrososphaerales</taxon>
        <taxon>Nitrososphaeraceae</taxon>
        <taxon>Nitrososphaera</taxon>
    </lineage>
</organism>
<name>A0A060HVU6_9ARCH</name>
<evidence type="ECO:0000313" key="2">
    <source>
        <dbReference type="Proteomes" id="UP000027093"/>
    </source>
</evidence>
<reference evidence="1 2" key="1">
    <citation type="journal article" date="2014" name="Int. J. Syst. Evol. Microbiol.">
        <title>Nitrososphaera viennensis gen. nov., sp. nov., an aerobic and mesophilic, ammonia-oxidizing archaeon from soil and a member of the archaeal phylum Thaumarchaeota.</title>
        <authorList>
            <person name="Stieglmeier M."/>
            <person name="Klingl A."/>
            <person name="Alves R.J."/>
            <person name="Rittmann S.K."/>
            <person name="Melcher M."/>
            <person name="Leisch N."/>
            <person name="Schleper C."/>
        </authorList>
    </citation>
    <scope>NUCLEOTIDE SEQUENCE [LARGE SCALE GENOMIC DNA]</scope>
    <source>
        <strain evidence="1">EN76</strain>
    </source>
</reference>
<evidence type="ECO:0000313" key="1">
    <source>
        <dbReference type="EMBL" id="AIC17172.1"/>
    </source>
</evidence>
<dbReference type="AlphaFoldDB" id="A0A060HVU6"/>
<keyword evidence="2" id="KW-1185">Reference proteome</keyword>
<dbReference type="HOGENOM" id="CLU_2340288_0_0_2"/>
<dbReference type="Proteomes" id="UP000027093">
    <property type="component" value="Chromosome"/>
</dbReference>
<gene>
    <name evidence="1" type="ORF">NVIE_028960</name>
</gene>
<sequence>MPASVVMKIDSMATAEEFIYFFASFRSSLAATYFALKDAQKAVPRPYFFGNYLYDLVAAWNLTHPEQLLTLGYMMTATERIANEGAVYERLDAPCYR</sequence>
<protein>
    <submittedName>
        <fullName evidence="1">Uncharacterized protein</fullName>
    </submittedName>
</protein>
<accession>A0A060HVU6</accession>
<proteinExistence type="predicted"/>
<dbReference type="KEGG" id="nvn:NVIE_028960"/>
<dbReference type="EMBL" id="CP007536">
    <property type="protein sequence ID" value="AIC17172.1"/>
    <property type="molecule type" value="Genomic_DNA"/>
</dbReference>